<dbReference type="Gene3D" id="3.20.20.80">
    <property type="entry name" value="Glycosidases"/>
    <property type="match status" value="1"/>
</dbReference>
<dbReference type="InterPro" id="IPR018077">
    <property type="entry name" value="Glyco_hydro_fam25_subgr"/>
</dbReference>
<dbReference type="SUPFAM" id="SSF54106">
    <property type="entry name" value="LysM domain"/>
    <property type="match status" value="1"/>
</dbReference>
<evidence type="ECO:0000313" key="6">
    <source>
        <dbReference type="Proteomes" id="UP001596505"/>
    </source>
</evidence>
<dbReference type="Gene3D" id="3.10.350.10">
    <property type="entry name" value="LysM domain"/>
    <property type="match status" value="1"/>
</dbReference>
<dbReference type="SUPFAM" id="SSF51445">
    <property type="entry name" value="(Trans)glycosidases"/>
    <property type="match status" value="1"/>
</dbReference>
<dbReference type="InterPro" id="IPR002053">
    <property type="entry name" value="Glyco_hydro_25"/>
</dbReference>
<dbReference type="CDD" id="cd00118">
    <property type="entry name" value="LysM"/>
    <property type="match status" value="1"/>
</dbReference>
<evidence type="ECO:0000259" key="4">
    <source>
        <dbReference type="PROSITE" id="PS51782"/>
    </source>
</evidence>
<dbReference type="PANTHER" id="PTHR34135:SF2">
    <property type="entry name" value="LYSOZYME"/>
    <property type="match status" value="1"/>
</dbReference>
<dbReference type="SMART" id="SM00257">
    <property type="entry name" value="LysM"/>
    <property type="match status" value="1"/>
</dbReference>
<comment type="caution">
    <text evidence="5">The sequence shown here is derived from an EMBL/GenBank/DDBJ whole genome shotgun (WGS) entry which is preliminary data.</text>
</comment>
<comment type="similarity">
    <text evidence="1">Belongs to the glycosyl hydrolase 25 family.</text>
</comment>
<dbReference type="Pfam" id="PF01183">
    <property type="entry name" value="Glyco_hydro_25"/>
    <property type="match status" value="1"/>
</dbReference>
<protein>
    <submittedName>
        <fullName evidence="5">GH25 family lysozyme</fullName>
    </submittedName>
</protein>
<keyword evidence="3" id="KW-0326">Glycosidase</keyword>
<dbReference type="InterPro" id="IPR017853">
    <property type="entry name" value="GH"/>
</dbReference>
<dbReference type="Pfam" id="PF01476">
    <property type="entry name" value="LysM"/>
    <property type="match status" value="1"/>
</dbReference>
<dbReference type="Proteomes" id="UP001596505">
    <property type="component" value="Unassembled WGS sequence"/>
</dbReference>
<evidence type="ECO:0000313" key="5">
    <source>
        <dbReference type="EMBL" id="MFC7395385.1"/>
    </source>
</evidence>
<gene>
    <name evidence="5" type="ORF">ACFQRG_20970</name>
</gene>
<proteinExistence type="inferred from homology"/>
<evidence type="ECO:0000256" key="1">
    <source>
        <dbReference type="ARBA" id="ARBA00010646"/>
    </source>
</evidence>
<name>A0ABW2Q5Q5_9BACL</name>
<evidence type="ECO:0000256" key="3">
    <source>
        <dbReference type="ARBA" id="ARBA00023295"/>
    </source>
</evidence>
<organism evidence="5 6">
    <name type="scientific">Scopulibacillus cellulosilyticus</name>
    <dbReference type="NCBI Taxonomy" id="2665665"/>
    <lineage>
        <taxon>Bacteria</taxon>
        <taxon>Bacillati</taxon>
        <taxon>Bacillota</taxon>
        <taxon>Bacilli</taxon>
        <taxon>Bacillales</taxon>
        <taxon>Sporolactobacillaceae</taxon>
        <taxon>Scopulibacillus</taxon>
    </lineage>
</organism>
<dbReference type="InterPro" id="IPR018392">
    <property type="entry name" value="LysM"/>
</dbReference>
<reference evidence="6" key="1">
    <citation type="journal article" date="2019" name="Int. J. Syst. Evol. Microbiol.">
        <title>The Global Catalogue of Microorganisms (GCM) 10K type strain sequencing project: providing services to taxonomists for standard genome sequencing and annotation.</title>
        <authorList>
            <consortium name="The Broad Institute Genomics Platform"/>
            <consortium name="The Broad Institute Genome Sequencing Center for Infectious Disease"/>
            <person name="Wu L."/>
            <person name="Ma J."/>
        </authorList>
    </citation>
    <scope>NUCLEOTIDE SEQUENCE [LARGE SCALE GENOMIC DNA]</scope>
    <source>
        <strain evidence="6">CGMCC 1.16305</strain>
    </source>
</reference>
<dbReference type="InterPro" id="IPR036779">
    <property type="entry name" value="LysM_dom_sf"/>
</dbReference>
<dbReference type="EMBL" id="JBHTCO010000044">
    <property type="protein sequence ID" value="MFC7395385.1"/>
    <property type="molecule type" value="Genomic_DNA"/>
</dbReference>
<keyword evidence="2" id="KW-0378">Hydrolase</keyword>
<dbReference type="PROSITE" id="PS51904">
    <property type="entry name" value="GLYCOSYL_HYDROL_F25_2"/>
    <property type="match status" value="1"/>
</dbReference>
<dbReference type="RefSeq" id="WP_380969954.1">
    <property type="nucleotide sequence ID" value="NZ_JBHTCO010000044.1"/>
</dbReference>
<sequence length="239" mass="27525">MHWEKVRQEGIDFVFIKATEGHTFVDKMHKEYYKGAVKAGIAAGFYHFARFKNKMEAKKEAEHFIQTVKAFPADLPHVLDLEVASGASRSILSQAALVFLDLVKEKTGQDIMLYTYTIFAKRHLNSLLKYIPLWIAHYGVDRPGDNGIWERWQVFQYSDKGRINGIQGNVDLNVMMPSLPDHHREAKSNSDKKFYKIKKGDTFWDLETKNGFQHGTLEKLNPGIDPRKLQIGQNIVFPK</sequence>
<evidence type="ECO:0000256" key="2">
    <source>
        <dbReference type="ARBA" id="ARBA00022801"/>
    </source>
</evidence>
<accession>A0ABW2Q5Q5</accession>
<keyword evidence="6" id="KW-1185">Reference proteome</keyword>
<feature type="domain" description="LysM" evidence="4">
    <location>
        <begin position="193"/>
        <end position="237"/>
    </location>
</feature>
<dbReference type="PROSITE" id="PS51782">
    <property type="entry name" value="LYSM"/>
    <property type="match status" value="1"/>
</dbReference>
<dbReference type="SMART" id="SM00641">
    <property type="entry name" value="Glyco_25"/>
    <property type="match status" value="1"/>
</dbReference>
<dbReference type="PANTHER" id="PTHR34135">
    <property type="entry name" value="LYSOZYME"/>
    <property type="match status" value="1"/>
</dbReference>